<dbReference type="InterPro" id="IPR045229">
    <property type="entry name" value="TPP_enz"/>
</dbReference>
<dbReference type="GO" id="GO:0009097">
    <property type="term" value="P:isoleucine biosynthetic process"/>
    <property type="evidence" value="ECO:0007669"/>
    <property type="project" value="TreeGrafter"/>
</dbReference>
<evidence type="ECO:0000313" key="9">
    <source>
        <dbReference type="Proteomes" id="UP000214603"/>
    </source>
</evidence>
<evidence type="ECO:0000256" key="1">
    <source>
        <dbReference type="ARBA" id="ARBA00001964"/>
    </source>
</evidence>
<evidence type="ECO:0000256" key="4">
    <source>
        <dbReference type="RuleBase" id="RU362132"/>
    </source>
</evidence>
<evidence type="ECO:0000259" key="7">
    <source>
        <dbReference type="Pfam" id="PF02776"/>
    </source>
</evidence>
<evidence type="ECO:0000259" key="6">
    <source>
        <dbReference type="Pfam" id="PF02775"/>
    </source>
</evidence>
<reference evidence="9" key="1">
    <citation type="submission" date="2017-06" db="EMBL/GenBank/DDBJ databases">
        <title>Herbaspirillum phytohormonus sp. nov., isolated from the root nodule of Robinia pseudoacacia in lead-zinc mine.</title>
        <authorList>
            <person name="Fan M."/>
            <person name="Lin Y."/>
        </authorList>
    </citation>
    <scope>NUCLEOTIDE SEQUENCE [LARGE SCALE GENOMIC DNA]</scope>
    <source>
        <strain evidence="9">SC-089</strain>
    </source>
</reference>
<dbReference type="Pfam" id="PF00205">
    <property type="entry name" value="TPP_enzyme_M"/>
    <property type="match status" value="1"/>
</dbReference>
<gene>
    <name evidence="8" type="ORF">CEY11_11220</name>
</gene>
<evidence type="ECO:0000259" key="5">
    <source>
        <dbReference type="Pfam" id="PF00205"/>
    </source>
</evidence>
<dbReference type="FunFam" id="3.40.50.970:FF:000007">
    <property type="entry name" value="Acetolactate synthase"/>
    <property type="match status" value="1"/>
</dbReference>
<dbReference type="InterPro" id="IPR029061">
    <property type="entry name" value="THDP-binding"/>
</dbReference>
<dbReference type="InterPro" id="IPR029035">
    <property type="entry name" value="DHS-like_NAD/FAD-binding_dom"/>
</dbReference>
<dbReference type="GO" id="GO:0003984">
    <property type="term" value="F:acetolactate synthase activity"/>
    <property type="evidence" value="ECO:0007669"/>
    <property type="project" value="TreeGrafter"/>
</dbReference>
<dbReference type="GO" id="GO:0030976">
    <property type="term" value="F:thiamine pyrophosphate binding"/>
    <property type="evidence" value="ECO:0007669"/>
    <property type="project" value="InterPro"/>
</dbReference>
<dbReference type="OrthoDB" id="2254214at2"/>
<comment type="caution">
    <text evidence="8">The sequence shown here is derived from an EMBL/GenBank/DDBJ whole genome shotgun (WGS) entry which is preliminary data.</text>
</comment>
<dbReference type="GO" id="GO:0005948">
    <property type="term" value="C:acetolactate synthase complex"/>
    <property type="evidence" value="ECO:0007669"/>
    <property type="project" value="TreeGrafter"/>
</dbReference>
<accession>A0A225MG45</accession>
<dbReference type="AlphaFoldDB" id="A0A225MG45"/>
<keyword evidence="3 4" id="KW-0786">Thiamine pyrophosphate</keyword>
<dbReference type="Proteomes" id="UP000214603">
    <property type="component" value="Unassembled WGS sequence"/>
</dbReference>
<feature type="domain" description="Thiamine pyrophosphate enzyme N-terminal TPP-binding" evidence="7">
    <location>
        <begin position="5"/>
        <end position="119"/>
    </location>
</feature>
<dbReference type="EMBL" id="NJIH01000006">
    <property type="protein sequence ID" value="OWT60224.1"/>
    <property type="molecule type" value="Genomic_DNA"/>
</dbReference>
<dbReference type="InterPro" id="IPR011766">
    <property type="entry name" value="TPP_enzyme_TPP-bd"/>
</dbReference>
<dbReference type="GO" id="GO:0050660">
    <property type="term" value="F:flavin adenine dinucleotide binding"/>
    <property type="evidence" value="ECO:0007669"/>
    <property type="project" value="TreeGrafter"/>
</dbReference>
<dbReference type="CDD" id="cd07035">
    <property type="entry name" value="TPP_PYR_POX_like"/>
    <property type="match status" value="1"/>
</dbReference>
<proteinExistence type="inferred from homology"/>
<dbReference type="GO" id="GO:0000287">
    <property type="term" value="F:magnesium ion binding"/>
    <property type="evidence" value="ECO:0007669"/>
    <property type="project" value="InterPro"/>
</dbReference>
<protein>
    <submittedName>
        <fullName evidence="8">Acetolactate synthase</fullName>
    </submittedName>
</protein>
<evidence type="ECO:0000256" key="2">
    <source>
        <dbReference type="ARBA" id="ARBA00007812"/>
    </source>
</evidence>
<dbReference type="PANTHER" id="PTHR18968">
    <property type="entry name" value="THIAMINE PYROPHOSPHATE ENZYMES"/>
    <property type="match status" value="1"/>
</dbReference>
<keyword evidence="9" id="KW-1185">Reference proteome</keyword>
<dbReference type="InterPro" id="IPR012000">
    <property type="entry name" value="Thiamin_PyroP_enz_cen_dom"/>
</dbReference>
<dbReference type="Gene3D" id="3.40.50.1220">
    <property type="entry name" value="TPP-binding domain"/>
    <property type="match status" value="1"/>
</dbReference>
<feature type="domain" description="Thiamine pyrophosphate enzyme TPP-binding" evidence="6">
    <location>
        <begin position="388"/>
        <end position="533"/>
    </location>
</feature>
<dbReference type="GO" id="GO:0009099">
    <property type="term" value="P:L-valine biosynthetic process"/>
    <property type="evidence" value="ECO:0007669"/>
    <property type="project" value="TreeGrafter"/>
</dbReference>
<dbReference type="InterPro" id="IPR012001">
    <property type="entry name" value="Thiamin_PyroP_enz_TPP-bd_dom"/>
</dbReference>
<feature type="domain" description="Thiamine pyrophosphate enzyme central" evidence="5">
    <location>
        <begin position="192"/>
        <end position="321"/>
    </location>
</feature>
<comment type="similarity">
    <text evidence="2 4">Belongs to the TPP enzyme family.</text>
</comment>
<dbReference type="SUPFAM" id="SSF52467">
    <property type="entry name" value="DHS-like NAD/FAD-binding domain"/>
    <property type="match status" value="1"/>
</dbReference>
<dbReference type="Pfam" id="PF02775">
    <property type="entry name" value="TPP_enzyme_C"/>
    <property type="match status" value="1"/>
</dbReference>
<evidence type="ECO:0000313" key="8">
    <source>
        <dbReference type="EMBL" id="OWT60224.1"/>
    </source>
</evidence>
<dbReference type="RefSeq" id="WP_088603481.1">
    <property type="nucleotide sequence ID" value="NZ_NJIH01000006.1"/>
</dbReference>
<name>A0A225MG45_9BURK</name>
<comment type="cofactor">
    <cofactor evidence="1">
        <name>thiamine diphosphate</name>
        <dbReference type="ChEBI" id="CHEBI:58937"/>
    </cofactor>
</comment>
<organism evidence="8 9">
    <name type="scientific">Candidimonas nitroreducens</name>
    <dbReference type="NCBI Taxonomy" id="683354"/>
    <lineage>
        <taxon>Bacteria</taxon>
        <taxon>Pseudomonadati</taxon>
        <taxon>Pseudomonadota</taxon>
        <taxon>Betaproteobacteria</taxon>
        <taxon>Burkholderiales</taxon>
        <taxon>Alcaligenaceae</taxon>
        <taxon>Candidimonas</taxon>
    </lineage>
</organism>
<dbReference type="SUPFAM" id="SSF52518">
    <property type="entry name" value="Thiamin diphosphate-binding fold (THDP-binding)"/>
    <property type="match status" value="2"/>
</dbReference>
<sequence length="555" mass="56936">MPARSGASLVTDALVRAGVKTIFSLSGNQIMPIYNACIDAGIRIVHVRHEAAAVHMADAWAQLTGGPGVALLTAAPGLTNGLSPLFSARSAESPVLLLSGDSPLAADGTGAFQELAQTQITAPLVKAALRPRLAAELDKDVSAAITVALSGRPGPVHVALPFDLLQEQVPAEHVVAADKPLRRRVEPAQADVDAIAARLAQASRPLILVGPMLNETRAGQRLDAARQALCAPVVSMESPRGLRDPALGGFAAALARADLVLLLGKSLDFTLGFGRTPAWNPDAQAIVVDPEAHLVERARNLLGGRLQRAVVADADAALDALCQATRPAGRSAWLDEVSAALALRELKAGSVQAGAPDGAATAPALPTEICAAVQQVLDAAQDPILVCDGGEFGQWAQGFCHAPTRVINGVSGAIGGGLCYAIAASIARPEATVVALMGDGTVGFHLAEFETAVRAGARFLAVVGNDSRWNAEHVIQMREYGPQRLIGCTLSPSVRYDLAAAGLGAHAAHVSTPAQLPQALAEAQSAGLAACVNVEMNGQAAPVYAMQGATPSGPH</sequence>
<dbReference type="Pfam" id="PF02776">
    <property type="entry name" value="TPP_enzyme_N"/>
    <property type="match status" value="1"/>
</dbReference>
<evidence type="ECO:0000256" key="3">
    <source>
        <dbReference type="ARBA" id="ARBA00023052"/>
    </source>
</evidence>
<dbReference type="Gene3D" id="3.40.50.970">
    <property type="match status" value="2"/>
</dbReference>
<dbReference type="PANTHER" id="PTHR18968:SF166">
    <property type="entry name" value="2-HYDROXYACYL-COA LYASE 2"/>
    <property type="match status" value="1"/>
</dbReference>